<dbReference type="InParanoid" id="A0A5C3NQB9"/>
<organism evidence="2 3">
    <name type="scientific">Polyporus arcularius HHB13444</name>
    <dbReference type="NCBI Taxonomy" id="1314778"/>
    <lineage>
        <taxon>Eukaryota</taxon>
        <taxon>Fungi</taxon>
        <taxon>Dikarya</taxon>
        <taxon>Basidiomycota</taxon>
        <taxon>Agaricomycotina</taxon>
        <taxon>Agaricomycetes</taxon>
        <taxon>Polyporales</taxon>
        <taxon>Polyporaceae</taxon>
        <taxon>Polyporus</taxon>
    </lineage>
</organism>
<protein>
    <recommendedName>
        <fullName evidence="1">F-box domain-containing protein</fullName>
    </recommendedName>
</protein>
<name>A0A5C3NQB9_9APHY</name>
<dbReference type="Pfam" id="PF12937">
    <property type="entry name" value="F-box-like"/>
    <property type="match status" value="1"/>
</dbReference>
<feature type="non-terminal residue" evidence="2">
    <location>
        <position position="72"/>
    </location>
</feature>
<evidence type="ECO:0000313" key="3">
    <source>
        <dbReference type="Proteomes" id="UP000308197"/>
    </source>
</evidence>
<evidence type="ECO:0000313" key="2">
    <source>
        <dbReference type="EMBL" id="TFK78939.1"/>
    </source>
</evidence>
<evidence type="ECO:0000259" key="1">
    <source>
        <dbReference type="Pfam" id="PF12937"/>
    </source>
</evidence>
<gene>
    <name evidence="2" type="ORF">K466DRAFT_506462</name>
</gene>
<feature type="domain" description="F-box" evidence="1">
    <location>
        <begin position="2"/>
        <end position="45"/>
    </location>
</feature>
<dbReference type="AlphaFoldDB" id="A0A5C3NQB9"/>
<sequence>MLPLELDEQVLDHLQGQVRTLLACALVCKRWHPRCRQLLYRTVYLSNRHRLRLFYRSLSADVALHKFVESVS</sequence>
<reference evidence="2 3" key="1">
    <citation type="journal article" date="2019" name="Nat. Ecol. Evol.">
        <title>Megaphylogeny resolves global patterns of mushroom evolution.</title>
        <authorList>
            <person name="Varga T."/>
            <person name="Krizsan K."/>
            <person name="Foldi C."/>
            <person name="Dima B."/>
            <person name="Sanchez-Garcia M."/>
            <person name="Sanchez-Ramirez S."/>
            <person name="Szollosi G.J."/>
            <person name="Szarkandi J.G."/>
            <person name="Papp V."/>
            <person name="Albert L."/>
            <person name="Andreopoulos W."/>
            <person name="Angelini C."/>
            <person name="Antonin V."/>
            <person name="Barry K.W."/>
            <person name="Bougher N.L."/>
            <person name="Buchanan P."/>
            <person name="Buyck B."/>
            <person name="Bense V."/>
            <person name="Catcheside P."/>
            <person name="Chovatia M."/>
            <person name="Cooper J."/>
            <person name="Damon W."/>
            <person name="Desjardin D."/>
            <person name="Finy P."/>
            <person name="Geml J."/>
            <person name="Haridas S."/>
            <person name="Hughes K."/>
            <person name="Justo A."/>
            <person name="Karasinski D."/>
            <person name="Kautmanova I."/>
            <person name="Kiss B."/>
            <person name="Kocsube S."/>
            <person name="Kotiranta H."/>
            <person name="LaButti K.M."/>
            <person name="Lechner B.E."/>
            <person name="Liimatainen K."/>
            <person name="Lipzen A."/>
            <person name="Lukacs Z."/>
            <person name="Mihaltcheva S."/>
            <person name="Morgado L.N."/>
            <person name="Niskanen T."/>
            <person name="Noordeloos M.E."/>
            <person name="Ohm R.A."/>
            <person name="Ortiz-Santana B."/>
            <person name="Ovrebo C."/>
            <person name="Racz N."/>
            <person name="Riley R."/>
            <person name="Savchenko A."/>
            <person name="Shiryaev A."/>
            <person name="Soop K."/>
            <person name="Spirin V."/>
            <person name="Szebenyi C."/>
            <person name="Tomsovsky M."/>
            <person name="Tulloss R.E."/>
            <person name="Uehling J."/>
            <person name="Grigoriev I.V."/>
            <person name="Vagvolgyi C."/>
            <person name="Papp T."/>
            <person name="Martin F.M."/>
            <person name="Miettinen O."/>
            <person name="Hibbett D.S."/>
            <person name="Nagy L.G."/>
        </authorList>
    </citation>
    <scope>NUCLEOTIDE SEQUENCE [LARGE SCALE GENOMIC DNA]</scope>
    <source>
        <strain evidence="2 3">HHB13444</strain>
    </source>
</reference>
<dbReference type="InterPro" id="IPR036047">
    <property type="entry name" value="F-box-like_dom_sf"/>
</dbReference>
<accession>A0A5C3NQB9</accession>
<dbReference type="Gene3D" id="1.20.1280.50">
    <property type="match status" value="1"/>
</dbReference>
<proteinExistence type="predicted"/>
<dbReference type="EMBL" id="ML212249">
    <property type="protein sequence ID" value="TFK78939.1"/>
    <property type="molecule type" value="Genomic_DNA"/>
</dbReference>
<keyword evidence="3" id="KW-1185">Reference proteome</keyword>
<dbReference type="SUPFAM" id="SSF81383">
    <property type="entry name" value="F-box domain"/>
    <property type="match status" value="1"/>
</dbReference>
<dbReference type="Proteomes" id="UP000308197">
    <property type="component" value="Unassembled WGS sequence"/>
</dbReference>
<dbReference type="InterPro" id="IPR001810">
    <property type="entry name" value="F-box_dom"/>
</dbReference>